<dbReference type="AlphaFoldDB" id="A0A9P5PQ02"/>
<proteinExistence type="predicted"/>
<gene>
    <name evidence="2" type="ORF">BDP27DRAFT_1424282</name>
</gene>
<evidence type="ECO:0000313" key="3">
    <source>
        <dbReference type="Proteomes" id="UP000772434"/>
    </source>
</evidence>
<feature type="region of interest" description="Disordered" evidence="1">
    <location>
        <begin position="82"/>
        <end position="102"/>
    </location>
</feature>
<feature type="compositionally biased region" description="Acidic residues" evidence="1">
    <location>
        <begin position="83"/>
        <end position="95"/>
    </location>
</feature>
<accession>A0A9P5PQ02</accession>
<dbReference type="OrthoDB" id="3069364at2759"/>
<keyword evidence="3" id="KW-1185">Reference proteome</keyword>
<organism evidence="2 3">
    <name type="scientific">Rhodocollybia butyracea</name>
    <dbReference type="NCBI Taxonomy" id="206335"/>
    <lineage>
        <taxon>Eukaryota</taxon>
        <taxon>Fungi</taxon>
        <taxon>Dikarya</taxon>
        <taxon>Basidiomycota</taxon>
        <taxon>Agaricomycotina</taxon>
        <taxon>Agaricomycetes</taxon>
        <taxon>Agaricomycetidae</taxon>
        <taxon>Agaricales</taxon>
        <taxon>Marasmiineae</taxon>
        <taxon>Omphalotaceae</taxon>
        <taxon>Rhodocollybia</taxon>
    </lineage>
</organism>
<dbReference type="EMBL" id="JADNRY010000094">
    <property type="protein sequence ID" value="KAF9066010.1"/>
    <property type="molecule type" value="Genomic_DNA"/>
</dbReference>
<dbReference type="Proteomes" id="UP000772434">
    <property type="component" value="Unassembled WGS sequence"/>
</dbReference>
<reference evidence="2" key="1">
    <citation type="submission" date="2020-11" db="EMBL/GenBank/DDBJ databases">
        <authorList>
            <consortium name="DOE Joint Genome Institute"/>
            <person name="Ahrendt S."/>
            <person name="Riley R."/>
            <person name="Andreopoulos W."/>
            <person name="Labutti K."/>
            <person name="Pangilinan J."/>
            <person name="Ruiz-Duenas F.J."/>
            <person name="Barrasa J.M."/>
            <person name="Sanchez-Garcia M."/>
            <person name="Camarero S."/>
            <person name="Miyauchi S."/>
            <person name="Serrano A."/>
            <person name="Linde D."/>
            <person name="Babiker R."/>
            <person name="Drula E."/>
            <person name="Ayuso-Fernandez I."/>
            <person name="Pacheco R."/>
            <person name="Padilla G."/>
            <person name="Ferreira P."/>
            <person name="Barriuso J."/>
            <person name="Kellner H."/>
            <person name="Castanera R."/>
            <person name="Alfaro M."/>
            <person name="Ramirez L."/>
            <person name="Pisabarro A.G."/>
            <person name="Kuo A."/>
            <person name="Tritt A."/>
            <person name="Lipzen A."/>
            <person name="He G."/>
            <person name="Yan M."/>
            <person name="Ng V."/>
            <person name="Cullen D."/>
            <person name="Martin F."/>
            <person name="Rosso M.-N."/>
            <person name="Henrissat B."/>
            <person name="Hibbett D."/>
            <person name="Martinez A.T."/>
            <person name="Grigoriev I.V."/>
        </authorList>
    </citation>
    <scope>NUCLEOTIDE SEQUENCE</scope>
    <source>
        <strain evidence="2">AH 40177</strain>
    </source>
</reference>
<evidence type="ECO:0000313" key="2">
    <source>
        <dbReference type="EMBL" id="KAF9066010.1"/>
    </source>
</evidence>
<feature type="region of interest" description="Disordered" evidence="1">
    <location>
        <begin position="121"/>
        <end position="140"/>
    </location>
</feature>
<protein>
    <submittedName>
        <fullName evidence="2">Uncharacterized protein</fullName>
    </submittedName>
</protein>
<evidence type="ECO:0000256" key="1">
    <source>
        <dbReference type="SAM" id="MobiDB-lite"/>
    </source>
</evidence>
<name>A0A9P5PQ02_9AGAR</name>
<comment type="caution">
    <text evidence="2">The sequence shown here is derived from an EMBL/GenBank/DDBJ whole genome shotgun (WGS) entry which is preliminary data.</text>
</comment>
<sequence length="312" mass="34934">MAITIFGNGIAKYSNSYSNSDHNVIDNHTRVKLKRICNQLLLTDNMAQLVNTTTQSAAMLSSSQTLAAQLAHIPRYSGTFSPFEDESDELPEGEWETTSTGTGDDIAARISRLVDSFFADDPFENPEQSRDSDLSPGGAEVTDTSNCYWGSGSTPLWSTKLYGASHFERRLDPPTFTPKPFQAIHSGHFSGNERLGQPFYPDPAYYYALLHSYIMDRFLRLNQPPMTEDNLRPVFTNPWDQNTLIESRITSGGNLIYSTDAVSRKIAIARERPTTTPRNYFGSDHDEMYRAPVKGPVVAHTTHWRHGCVRAP</sequence>